<evidence type="ECO:0000256" key="5">
    <source>
        <dbReference type="RuleBase" id="RU004182"/>
    </source>
</evidence>
<dbReference type="KEGG" id="ssai:N0B31_04680"/>
<evidence type="ECO:0000256" key="6">
    <source>
        <dbReference type="SAM" id="MobiDB-lite"/>
    </source>
</evidence>
<dbReference type="SUPFAM" id="SSF48173">
    <property type="entry name" value="Cryptochrome/photolyase FAD-binding domain"/>
    <property type="match status" value="1"/>
</dbReference>
<organism evidence="8 9">
    <name type="scientific">Salinirubellus salinus</name>
    <dbReference type="NCBI Taxonomy" id="1364945"/>
    <lineage>
        <taxon>Archaea</taxon>
        <taxon>Methanobacteriati</taxon>
        <taxon>Methanobacteriota</taxon>
        <taxon>Stenosarchaea group</taxon>
        <taxon>Halobacteria</taxon>
        <taxon>Halobacteriales</taxon>
        <taxon>Natronomonadaceae</taxon>
        <taxon>Salinirubellus</taxon>
    </lineage>
</organism>
<dbReference type="Proteomes" id="UP001057580">
    <property type="component" value="Chromosome"/>
</dbReference>
<dbReference type="PRINTS" id="PR00147">
    <property type="entry name" value="DNAPHOTLYASE"/>
</dbReference>
<dbReference type="GO" id="GO:0006950">
    <property type="term" value="P:response to stress"/>
    <property type="evidence" value="ECO:0007669"/>
    <property type="project" value="UniProtKB-ARBA"/>
</dbReference>
<dbReference type="EMBL" id="CP104003">
    <property type="protein sequence ID" value="UWM55583.1"/>
    <property type="molecule type" value="Genomic_DNA"/>
</dbReference>
<reference evidence="8" key="1">
    <citation type="submission" date="2022-09" db="EMBL/GenBank/DDBJ databases">
        <title>Diverse halophilic archaea isolated from saline environments.</title>
        <authorList>
            <person name="Cui H.-L."/>
        </authorList>
    </citation>
    <scope>NUCLEOTIDE SEQUENCE</scope>
    <source>
        <strain evidence="8">ZS-35-S2</strain>
    </source>
</reference>
<evidence type="ECO:0000259" key="7">
    <source>
        <dbReference type="PROSITE" id="PS51645"/>
    </source>
</evidence>
<dbReference type="GO" id="GO:0003904">
    <property type="term" value="F:deoxyribodipyrimidine photo-lyase activity"/>
    <property type="evidence" value="ECO:0007669"/>
    <property type="project" value="TreeGrafter"/>
</dbReference>
<dbReference type="InterPro" id="IPR006050">
    <property type="entry name" value="DNA_photolyase_N"/>
</dbReference>
<feature type="domain" description="Photolyase/cryptochrome alpha/beta" evidence="7">
    <location>
        <begin position="2"/>
        <end position="125"/>
    </location>
</feature>
<keyword evidence="1 4" id="KW-0285">Flavoprotein</keyword>
<dbReference type="GO" id="GO:0071949">
    <property type="term" value="F:FAD binding"/>
    <property type="evidence" value="ECO:0007669"/>
    <property type="project" value="TreeGrafter"/>
</dbReference>
<comment type="cofactor">
    <cofactor evidence="4">
        <name>FAD</name>
        <dbReference type="ChEBI" id="CHEBI:57692"/>
    </cofactor>
    <text evidence="4">Binds 1 FAD per subunit.</text>
</comment>
<dbReference type="PROSITE" id="PS00394">
    <property type="entry name" value="DNA_PHOTOLYASES_1_1"/>
    <property type="match status" value="1"/>
</dbReference>
<evidence type="ECO:0000256" key="4">
    <source>
        <dbReference type="PIRSR" id="PIRSR602081-1"/>
    </source>
</evidence>
<accession>A0A9E7R6G8</accession>
<dbReference type="AlphaFoldDB" id="A0A9E7R6G8"/>
<keyword evidence="2 4" id="KW-0274">FAD</keyword>
<gene>
    <name evidence="8" type="ORF">N0B31_04680</name>
</gene>
<dbReference type="Gene3D" id="3.40.50.620">
    <property type="entry name" value="HUPs"/>
    <property type="match status" value="1"/>
</dbReference>
<dbReference type="Pfam" id="PF03441">
    <property type="entry name" value="FAD_binding_7"/>
    <property type="match status" value="1"/>
</dbReference>
<dbReference type="SUPFAM" id="SSF52425">
    <property type="entry name" value="Cryptochrome/photolyase, N-terminal domain"/>
    <property type="match status" value="1"/>
</dbReference>
<sequence length="500" mass="56586">MTDIAVWHRADLRPTDNAALAAAAHDGHPAPLFCFDSQFYGTDGLACDARLRFLHESLTDLRERYRAIGSDLALVHADPRERIPALLADGYEVYVNADVTARYGRDRDADLLSRDGVSAFGEDGIVRNAADPRDGWDDQCEAYFEADPHPVPESLSANPLDSEVTIEDVERRYDVVPEKRDVPTGGRTEAERRLGEFVDRIRAYPRVVSPPAAAERNGSRLSAYLKFGCLSTREVYRRVQRAPECRGRELFVSRLYWNRHYHQKLQDWAGWADRAVNPVFHGLYRSEHDSELLAAWKEGRTGFPMVDASMRALVETGFLNFRMRAMCASFLTYVLREPWTLGADFFYYHLVDAAMGINHTQWQSQAGVVGVHSVRVYDPAKQGREYDPDGEFVREYVPELAALPDEHLPRPEKAPLAVLEEAGVELGADYPYPVVDYERRAAAARERFARLDDRATEAIRTDRAVWRRASLSTERRERLRDDEADAGGETGSGQASLDEF</sequence>
<feature type="binding site" evidence="4">
    <location>
        <position position="204"/>
    </location>
    <ligand>
        <name>FAD</name>
        <dbReference type="ChEBI" id="CHEBI:57692"/>
    </ligand>
</feature>
<dbReference type="RefSeq" id="WP_260594683.1">
    <property type="nucleotide sequence ID" value="NZ_CP104003.1"/>
</dbReference>
<dbReference type="PROSITE" id="PS51645">
    <property type="entry name" value="PHR_CRY_ALPHA_BETA"/>
    <property type="match status" value="1"/>
</dbReference>
<evidence type="ECO:0000256" key="2">
    <source>
        <dbReference type="ARBA" id="ARBA00022827"/>
    </source>
</evidence>
<name>A0A9E7R6G8_9EURY</name>
<dbReference type="InterPro" id="IPR014729">
    <property type="entry name" value="Rossmann-like_a/b/a_fold"/>
</dbReference>
<keyword evidence="9" id="KW-1185">Reference proteome</keyword>
<evidence type="ECO:0000256" key="3">
    <source>
        <dbReference type="ARBA" id="ARBA00022991"/>
    </source>
</evidence>
<dbReference type="GO" id="GO:0003677">
    <property type="term" value="F:DNA binding"/>
    <property type="evidence" value="ECO:0007669"/>
    <property type="project" value="TreeGrafter"/>
</dbReference>
<dbReference type="InterPro" id="IPR036155">
    <property type="entry name" value="Crypto/Photolyase_N_sf"/>
</dbReference>
<keyword evidence="3 5" id="KW-0157">Chromophore</keyword>
<dbReference type="Gene3D" id="1.10.579.10">
    <property type="entry name" value="DNA Cyclobutane Dipyrimidine Photolyase, subunit A, domain 3"/>
    <property type="match status" value="1"/>
</dbReference>
<feature type="binding site" evidence="4">
    <location>
        <position position="251"/>
    </location>
    <ligand>
        <name>FAD</name>
        <dbReference type="ChEBI" id="CHEBI:57692"/>
    </ligand>
</feature>
<dbReference type="InterPro" id="IPR036134">
    <property type="entry name" value="Crypto/Photolyase_FAD-like_sf"/>
</dbReference>
<dbReference type="InterPro" id="IPR018394">
    <property type="entry name" value="DNA_photolyase_1_CS_C"/>
</dbReference>
<comment type="similarity">
    <text evidence="5">Belongs to the DNA photolyase family.</text>
</comment>
<dbReference type="GeneID" id="74941692"/>
<proteinExistence type="inferred from homology"/>
<dbReference type="Pfam" id="PF00875">
    <property type="entry name" value="DNA_photolyase"/>
    <property type="match status" value="1"/>
</dbReference>
<dbReference type="Gene3D" id="1.25.40.80">
    <property type="match status" value="1"/>
</dbReference>
<protein>
    <submittedName>
        <fullName evidence="8">Deoxyribodipyrimidine photo-lyase/cryptochrome family protein</fullName>
    </submittedName>
</protein>
<dbReference type="GO" id="GO:0006139">
    <property type="term" value="P:nucleobase-containing compound metabolic process"/>
    <property type="evidence" value="ECO:0007669"/>
    <property type="project" value="UniProtKB-ARBA"/>
</dbReference>
<evidence type="ECO:0000256" key="1">
    <source>
        <dbReference type="ARBA" id="ARBA00022630"/>
    </source>
</evidence>
<evidence type="ECO:0000313" key="8">
    <source>
        <dbReference type="EMBL" id="UWM55583.1"/>
    </source>
</evidence>
<dbReference type="PANTHER" id="PTHR11455:SF9">
    <property type="entry name" value="CRYPTOCHROME CIRCADIAN CLOCK 5 ISOFORM X1"/>
    <property type="match status" value="1"/>
</dbReference>
<feature type="region of interest" description="Disordered" evidence="6">
    <location>
        <begin position="472"/>
        <end position="500"/>
    </location>
</feature>
<dbReference type="InterPro" id="IPR005101">
    <property type="entry name" value="Cryptochr/Photolyase_FAD-bd"/>
</dbReference>
<evidence type="ECO:0000313" key="9">
    <source>
        <dbReference type="Proteomes" id="UP001057580"/>
    </source>
</evidence>
<dbReference type="PANTHER" id="PTHR11455">
    <property type="entry name" value="CRYPTOCHROME"/>
    <property type="match status" value="1"/>
</dbReference>
<dbReference type="InterPro" id="IPR002081">
    <property type="entry name" value="Cryptochrome/DNA_photolyase_1"/>
</dbReference>